<reference evidence="1 2" key="1">
    <citation type="journal article" date="2021" name="Nat. Commun.">
        <title>Reductive evolution and unique predatory mode in the CPR bacterium Vampirococcus lugosii.</title>
        <authorList>
            <person name="Moreira D."/>
            <person name="Zivanovic Y."/>
            <person name="Lopez-Archilla A.I."/>
            <person name="Iniesto M."/>
            <person name="Lopez-Garcia P."/>
        </authorList>
    </citation>
    <scope>NUCLEOTIDE SEQUENCE [LARGE SCALE GENOMIC DNA]</scope>
    <source>
        <strain evidence="1">Chiprana</strain>
    </source>
</reference>
<sequence length="643" mass="74602">MELCSNYIKKIDDKLGKENPKRVFFTNNFLKKISSILQNNQKLDQAIKFRLKAVNRLKDKKQKDLIFQNYKLTESENLNHNFKLSKKYLGYILELENCSDNLKKFIESIQEFDDIGDNLLIIIFSKKANKEIIKKSITHNQKINQNSYFQQNKKYFFSLLDDEELLNEYYNFIANGLSKINHIINENPININIDVIDCSEYNGIENFFEEIDFNASAGLNKQNIAKKGLNPNQKTSWNRHLLQKEKLINNEDLEKLQQISILYIDFVDEISKDPQIRERLKKEIGLDDKLEDIYFGQMSKEQVFRIDATCGEHNSIYEFDDFPRGIGISYLQDIYNKQKSGWTKHIRNILENENDVFVFLIHDDASGACKHEHQEMTRFLKEKEGINAIFITSSEFKQKAKYSQNNEGISIDGYNIKGVWHHLMMTEQTGEILPELDKNNIKILPHFHVSSHKGVNSILWEKYKDGTLDDKYSSLIEEGFFAETVNITNEKQGFNFKGIDYKSLKDFLEKNNIDELKNVVIKIVGAENAEGVTVFATLTKKLLKEKKKSLLKHAEKGFDKGTNILLQENKAHTVLSRAVYNSKEDYYEIFEGNFINRIFFDGNGNFISGISQITKYSNIDKSDGTKKGYGTAHGMVDMTVTSI</sequence>
<dbReference type="Proteomes" id="UP000680365">
    <property type="component" value="Unassembled WGS sequence"/>
</dbReference>
<gene>
    <name evidence="1" type="ORF">VAMP_9n234</name>
</gene>
<protein>
    <submittedName>
        <fullName evidence="1">Uncharacterized protein</fullName>
    </submittedName>
</protein>
<evidence type="ECO:0000313" key="2">
    <source>
        <dbReference type="Proteomes" id="UP000680365"/>
    </source>
</evidence>
<proteinExistence type="predicted"/>
<accession>A0ABS5QK68</accession>
<evidence type="ECO:0000313" key="1">
    <source>
        <dbReference type="EMBL" id="MBS8121593.1"/>
    </source>
</evidence>
<dbReference type="RefSeq" id="WP_213348279.1">
    <property type="nucleotide sequence ID" value="NZ_JAEDAM010000006.1"/>
</dbReference>
<dbReference type="EMBL" id="JAEDAM010000006">
    <property type="protein sequence ID" value="MBS8121593.1"/>
    <property type="molecule type" value="Genomic_DNA"/>
</dbReference>
<keyword evidence="2" id="KW-1185">Reference proteome</keyword>
<organism evidence="1 2">
    <name type="scientific">Candidatus Vampirococcus lugosii</name>
    <dbReference type="NCBI Taxonomy" id="2789015"/>
    <lineage>
        <taxon>Bacteria</taxon>
        <taxon>Candidatus Absconditibacteriota</taxon>
        <taxon>Vampirococcus</taxon>
    </lineage>
</organism>
<comment type="caution">
    <text evidence="1">The sequence shown here is derived from an EMBL/GenBank/DDBJ whole genome shotgun (WGS) entry which is preliminary data.</text>
</comment>
<name>A0ABS5QK68_9BACT</name>